<feature type="transmembrane region" description="Helical" evidence="1">
    <location>
        <begin position="141"/>
        <end position="162"/>
    </location>
</feature>
<feature type="transmembrane region" description="Helical" evidence="1">
    <location>
        <begin position="319"/>
        <end position="346"/>
    </location>
</feature>
<dbReference type="EMBL" id="PPTA01000005">
    <property type="protein sequence ID" value="TFB03641.1"/>
    <property type="molecule type" value="Genomic_DNA"/>
</dbReference>
<sequence>MAWTVFQEGEPAEFHMPAWGWPLVLLNAVILLPVSLLVNYTLFHIYPVFAIIEDENPPAYEPLAMPTNGDGLDEEATAGSTTKPTDGAARTVTSSLRSINRLLTSYGGFRANFRGFMCALTQSVLISIVASIFSWGPVRPFAELLASLVMVQFGAAWVHIVISQPSPRRFWRRLPPFKRAFDATWKAIVLYWAATQVHQWVPLLLAELIGFDAPTMANLKKSGGASDAIRDGDISYLIKATVYILLSTLLWVVVIIPARVVVIRIQASLLPEDEDPIIPFDRSFTGKVEPAIVGGLGYATISDAWSTFSKAAWRRVVILYAKIVAIFVAVSILSWAILLPTCLAIIKAGTKNN</sequence>
<accession>A0ABY2H7C4</accession>
<evidence type="ECO:0000256" key="1">
    <source>
        <dbReference type="SAM" id="Phobius"/>
    </source>
</evidence>
<evidence type="ECO:0008006" key="4">
    <source>
        <dbReference type="Google" id="ProtNLM"/>
    </source>
</evidence>
<keyword evidence="3" id="KW-1185">Reference proteome</keyword>
<dbReference type="GeneID" id="300576328"/>
<feature type="transmembrane region" description="Helical" evidence="1">
    <location>
        <begin position="183"/>
        <end position="201"/>
    </location>
</feature>
<keyword evidence="1" id="KW-0472">Membrane</keyword>
<feature type="transmembrane region" description="Helical" evidence="1">
    <location>
        <begin position="240"/>
        <end position="262"/>
    </location>
</feature>
<gene>
    <name evidence="2" type="ORF">CCMA1212_004580</name>
</gene>
<proteinExistence type="predicted"/>
<keyword evidence="1" id="KW-1133">Transmembrane helix</keyword>
<dbReference type="Proteomes" id="UP001642720">
    <property type="component" value="Unassembled WGS sequence"/>
</dbReference>
<dbReference type="RefSeq" id="XP_073559842.1">
    <property type="nucleotide sequence ID" value="XM_073701878.1"/>
</dbReference>
<comment type="caution">
    <text evidence="2">The sequence shown here is derived from an EMBL/GenBank/DDBJ whole genome shotgun (WGS) entry which is preliminary data.</text>
</comment>
<evidence type="ECO:0000313" key="3">
    <source>
        <dbReference type="Proteomes" id="UP001642720"/>
    </source>
</evidence>
<feature type="transmembrane region" description="Helical" evidence="1">
    <location>
        <begin position="115"/>
        <end position="135"/>
    </location>
</feature>
<name>A0ABY2H7C4_9HYPO</name>
<evidence type="ECO:0000313" key="2">
    <source>
        <dbReference type="EMBL" id="TFB03641.1"/>
    </source>
</evidence>
<protein>
    <recommendedName>
        <fullName evidence="4">Ubiquitin carrier protein</fullName>
    </recommendedName>
</protein>
<feature type="transmembrane region" description="Helical" evidence="1">
    <location>
        <begin position="20"/>
        <end position="43"/>
    </location>
</feature>
<reference evidence="2 3" key="1">
    <citation type="submission" date="2018-01" db="EMBL/GenBank/DDBJ databases">
        <title>Genome characterization of the sugarcane-associated fungus Trichoderma ghanense CCMA-1212 and their application in lignocelulose bioconversion.</title>
        <authorList>
            <person name="Steindorff A.S."/>
            <person name="Mendes T.D."/>
            <person name="Vilela E.S.D."/>
            <person name="Rodrigues D.S."/>
            <person name="Formighieri E.F."/>
            <person name="Melo I.S."/>
            <person name="Favaro L.C.L."/>
        </authorList>
    </citation>
    <scope>NUCLEOTIDE SEQUENCE [LARGE SCALE GENOMIC DNA]</scope>
    <source>
        <strain evidence="2 3">CCMA-1212</strain>
    </source>
</reference>
<organism evidence="2 3">
    <name type="scientific">Trichoderma ghanense</name>
    <dbReference type="NCBI Taxonomy" id="65468"/>
    <lineage>
        <taxon>Eukaryota</taxon>
        <taxon>Fungi</taxon>
        <taxon>Dikarya</taxon>
        <taxon>Ascomycota</taxon>
        <taxon>Pezizomycotina</taxon>
        <taxon>Sordariomycetes</taxon>
        <taxon>Hypocreomycetidae</taxon>
        <taxon>Hypocreales</taxon>
        <taxon>Hypocreaceae</taxon>
        <taxon>Trichoderma</taxon>
    </lineage>
</organism>
<keyword evidence="1" id="KW-0812">Transmembrane</keyword>